<dbReference type="AlphaFoldDB" id="A0A1I0E2Z0"/>
<evidence type="ECO:0000256" key="1">
    <source>
        <dbReference type="SAM" id="MobiDB-lite"/>
    </source>
</evidence>
<dbReference type="OrthoDB" id="6510336at2"/>
<feature type="compositionally biased region" description="Polar residues" evidence="1">
    <location>
        <begin position="65"/>
        <end position="83"/>
    </location>
</feature>
<evidence type="ECO:0008006" key="5">
    <source>
        <dbReference type="Google" id="ProtNLM"/>
    </source>
</evidence>
<evidence type="ECO:0000313" key="4">
    <source>
        <dbReference type="Proteomes" id="UP000242642"/>
    </source>
</evidence>
<keyword evidence="2" id="KW-0732">Signal</keyword>
<feature type="region of interest" description="Disordered" evidence="1">
    <location>
        <begin position="61"/>
        <end position="83"/>
    </location>
</feature>
<evidence type="ECO:0000256" key="2">
    <source>
        <dbReference type="SAM" id="SignalP"/>
    </source>
</evidence>
<dbReference type="EMBL" id="FOHV01000022">
    <property type="protein sequence ID" value="SET39497.1"/>
    <property type="molecule type" value="Genomic_DNA"/>
</dbReference>
<feature type="chain" id="PRO_5017268111" description="Ig-like domain (Group 2)" evidence="2">
    <location>
        <begin position="25"/>
        <end position="1165"/>
    </location>
</feature>
<dbReference type="Proteomes" id="UP000242642">
    <property type="component" value="Unassembled WGS sequence"/>
</dbReference>
<dbReference type="InterPro" id="IPR008964">
    <property type="entry name" value="Invasin/intimin_cell_adhesion"/>
</dbReference>
<dbReference type="RefSeq" id="WP_093321053.1">
    <property type="nucleotide sequence ID" value="NZ_FOHV01000022.1"/>
</dbReference>
<keyword evidence="4" id="KW-1185">Reference proteome</keyword>
<organism evidence="3 4">
    <name type="scientific">Thorsellia anophelis DSM 18579</name>
    <dbReference type="NCBI Taxonomy" id="1123402"/>
    <lineage>
        <taxon>Bacteria</taxon>
        <taxon>Pseudomonadati</taxon>
        <taxon>Pseudomonadota</taxon>
        <taxon>Gammaproteobacteria</taxon>
        <taxon>Enterobacterales</taxon>
        <taxon>Thorselliaceae</taxon>
        <taxon>Thorsellia</taxon>
    </lineage>
</organism>
<evidence type="ECO:0000313" key="3">
    <source>
        <dbReference type="EMBL" id="SET39497.1"/>
    </source>
</evidence>
<proteinExistence type="predicted"/>
<accession>A0A1I0E2Z0</accession>
<dbReference type="SUPFAM" id="SSF49373">
    <property type="entry name" value="Invasin/intimin cell-adhesion fragments"/>
    <property type="match status" value="1"/>
</dbReference>
<gene>
    <name evidence="3" type="ORF">SAMN02583745_02238</name>
</gene>
<reference evidence="4" key="1">
    <citation type="submission" date="2016-10" db="EMBL/GenBank/DDBJ databases">
        <authorList>
            <person name="Varghese N."/>
            <person name="Submissions S."/>
        </authorList>
    </citation>
    <scope>NUCLEOTIDE SEQUENCE [LARGE SCALE GENOMIC DNA]</scope>
    <source>
        <strain evidence="4">DSM 18579</strain>
    </source>
</reference>
<sequence length="1165" mass="130816">MRIAKLPLLIFAALQMISVSSMHAVEKASGDTGPIYGKKPTANAELEIIKNVAGTEVKIAKDESNLQTEQPTTDSSTESPVSQLDESLKIIDAKLELLPKDTLNDFTNFLPKINTATVKVNDADLDGYDGSDQPVNVNLELILSQAISELILPDQTAPNENSPIQNLTATSSSELDIQDIAPTAQLSELYKSIKWFHEDRTNPEQIIEEPIVLPLTQALKDTYPAETINAYLPNGLPGKVWTGEKGEPNENGISPVISTQGIPFENTTILKSPKYQFKIPPRAPFIFVRNPFPISRVAELYQNPSYINNWWGNNNGITWERPLEPTAENWPLNDSFRIGSDNDVISNVYPFIQVKSIDPNNKVNFPTNGFKGATFRVVTPMMYKNYTWTSSHPNLASVDPNSGVVTLLAPPANDKVEIKITAVPKVPLIDIDGISHAPNTTNNPTIEHRFSLKRWFIHSSETSGGQRTTSFNDAYNSCVNYDYKKEQPYVPPLVTSMTGISPETDVGNWIDGYLPPRNLTTDQENLISLWEEWGNPGTIPINQTWVTDAEDSILYDFNQSALGPGKRIDLAKYHAYPDGPNFYYFPFFNSTQGTGVVLYPDYLDGFADYDSIPGYPQIYWDTGIFPFAASHVNFNNGKAGLNASDLSRLNFVCVRNLNGVLDTPAVHDLKATRKIENGKTVYSATYNFSGVDNQSFYAWVSDENYIARPIQLSDEEIQTTNDIDELQNHPLSEYFQQLLGYVVTGSETFEFILRKVGPNGEIEPYVAKNLSDKPHTLFLFAYDGAKAQQGRGWGNFIVAETGETIETAEFGAMIGANQSSRIYNSQTNWPDDALEYIPWFEEAFLQFFGRSKTVYMSDYNVVPLEDIVVTVSWDEEYISRMSTEQINRINQLMGSNVTSPAQWELNRFIDVTLSEGNPHKGVLNDPERKLRFRQPPPIIPIKVSVSSSANYNIPKPLEISFLPSVWMTGEGDMKANKVEALDTCERKEDIFFRAGNPEPNPIIRDPSVDLANLSEKQNVYSEYYRFGDEGRLFTLPPSMRPELDPYVQSFYPWKNAAYLQPNFFLVNNSSMAKAWYSMALYGGNWLEASNRWGGFPANLRYWTVENTYGGVETPWVRGSYEATYTTEGRATGWTAFNALVMCNAHMDSDFRKPYLTVAELKANNL</sequence>
<name>A0A1I0E2Z0_9GAMM</name>
<protein>
    <recommendedName>
        <fullName evidence="5">Ig-like domain (Group 2)</fullName>
    </recommendedName>
</protein>
<feature type="signal peptide" evidence="2">
    <location>
        <begin position="1"/>
        <end position="24"/>
    </location>
</feature>
<dbReference type="Gene3D" id="2.60.40.1080">
    <property type="match status" value="1"/>
</dbReference>